<dbReference type="GO" id="GO:0016020">
    <property type="term" value="C:membrane"/>
    <property type="evidence" value="ECO:0007669"/>
    <property type="project" value="InterPro"/>
</dbReference>
<feature type="compositionally biased region" description="Acidic residues" evidence="7">
    <location>
        <begin position="441"/>
        <end position="452"/>
    </location>
</feature>
<keyword evidence="2 8" id="KW-0812">Transmembrane</keyword>
<dbReference type="InterPro" id="IPR050173">
    <property type="entry name" value="ABC_transporter_C-like"/>
</dbReference>
<keyword evidence="4" id="KW-0067">ATP-binding</keyword>
<reference evidence="10" key="1">
    <citation type="journal article" date="2020" name="Fungal Divers.">
        <title>Resolving the Mortierellaceae phylogeny through synthesis of multi-gene phylogenetics and phylogenomics.</title>
        <authorList>
            <person name="Vandepol N."/>
            <person name="Liber J."/>
            <person name="Desiro A."/>
            <person name="Na H."/>
            <person name="Kennedy M."/>
            <person name="Barry K."/>
            <person name="Grigoriev I.V."/>
            <person name="Miller A.N."/>
            <person name="O'Donnell K."/>
            <person name="Stajich J.E."/>
            <person name="Bonito G."/>
        </authorList>
    </citation>
    <scope>NUCLEOTIDE SEQUENCE</scope>
    <source>
        <strain evidence="10">KOD948</strain>
    </source>
</reference>
<dbReference type="InterPro" id="IPR027417">
    <property type="entry name" value="P-loop_NTPase"/>
</dbReference>
<dbReference type="SUPFAM" id="SSF52540">
    <property type="entry name" value="P-loop containing nucleoside triphosphate hydrolases"/>
    <property type="match status" value="1"/>
</dbReference>
<evidence type="ECO:0000313" key="10">
    <source>
        <dbReference type="EMBL" id="KAG0261143.1"/>
    </source>
</evidence>
<evidence type="ECO:0000313" key="11">
    <source>
        <dbReference type="Proteomes" id="UP000726737"/>
    </source>
</evidence>
<dbReference type="Gene3D" id="1.20.1560.10">
    <property type="entry name" value="ABC transporter type 1, transmembrane domain"/>
    <property type="match status" value="1"/>
</dbReference>
<dbReference type="AlphaFoldDB" id="A0A9P6U5Z4"/>
<dbReference type="EMBL" id="JAAAJA010000133">
    <property type="protein sequence ID" value="KAG0261143.1"/>
    <property type="molecule type" value="Genomic_DNA"/>
</dbReference>
<evidence type="ECO:0000256" key="1">
    <source>
        <dbReference type="ARBA" id="ARBA00022448"/>
    </source>
</evidence>
<keyword evidence="5 8" id="KW-1133">Transmembrane helix</keyword>
<keyword evidence="6 8" id="KW-0472">Membrane</keyword>
<keyword evidence="1" id="KW-0813">Transport</keyword>
<dbReference type="InterPro" id="IPR036640">
    <property type="entry name" value="ABC1_TM_sf"/>
</dbReference>
<evidence type="ECO:0000256" key="2">
    <source>
        <dbReference type="ARBA" id="ARBA00022692"/>
    </source>
</evidence>
<gene>
    <name evidence="10" type="primary">ABCC1_4</name>
    <name evidence="10" type="ORF">BG011_001307</name>
</gene>
<dbReference type="Proteomes" id="UP000726737">
    <property type="component" value="Unassembled WGS sequence"/>
</dbReference>
<dbReference type="GO" id="GO:0005524">
    <property type="term" value="F:ATP binding"/>
    <property type="evidence" value="ECO:0007669"/>
    <property type="project" value="UniProtKB-KW"/>
</dbReference>
<dbReference type="OrthoDB" id="6500128at2759"/>
<proteinExistence type="predicted"/>
<feature type="domain" description="ABC transmembrane type-1" evidence="9">
    <location>
        <begin position="315"/>
        <end position="386"/>
    </location>
</feature>
<dbReference type="InterPro" id="IPR011527">
    <property type="entry name" value="ABC1_TM_dom"/>
</dbReference>
<evidence type="ECO:0000256" key="4">
    <source>
        <dbReference type="ARBA" id="ARBA00022840"/>
    </source>
</evidence>
<evidence type="ECO:0000256" key="7">
    <source>
        <dbReference type="SAM" id="MobiDB-lite"/>
    </source>
</evidence>
<feature type="transmembrane region" description="Helical" evidence="8">
    <location>
        <begin position="358"/>
        <end position="382"/>
    </location>
</feature>
<protein>
    <submittedName>
        <fullName evidence="10">Multidrug resistance-associated protein 1</fullName>
    </submittedName>
</protein>
<sequence length="605" mass="69365">MSAAWLCALILNYNERKYSIQSSSLLVIFHMVPIMIATINFHTLFDLGLTKLLEYDRTITFIGCLTLGFVIETWPRGSTRAQQQSGAQEYEKVNLFSQLSFYFFQPIISFTARQQMLQPLDVVNQLPEPHRTEQGYDRLSAQWNQCVQRFNDKISAVINANGHTANSDEVKKSKEPSLMATILFTHWSQYELRFHSQRRNGGREVIDVWSGTIFATKITLPILYAYVLRHMCLIDIEIKASLIAIIYRKTLKLSPDARRQSSTGAITNYMSVDAALWEEGIDHLSICYLISHYVSFCLREERLKTTDEREHLTPEVLSNIKIVKLYGWETAFKDKSLAARRLELKVLKHMGAVEATMTLVFALSSIIVSLITFAVYVTIVLYNRTTSTISLIVATKRIQRFLLREEIDEAQILREKHSEANIENVVEIRDTVLAWTLGSPPDEEGDEEDDDHDNLREDPGQRFETLTSESGTGHWPRPLDMSSLLNATLKENIVFRNSFDLDRYRKVLKVCGLEPDLEVLPVGDMTKIGERGFNLSGGQKQRVSLADSLIGPKGLLKDKARILVIHKIRHLEDVNQIVTMKDDEIVEMGQYDEHLTGRQLLYQRW</sequence>
<organism evidence="10 11">
    <name type="scientific">Mortierella polycephala</name>
    <dbReference type="NCBI Taxonomy" id="41804"/>
    <lineage>
        <taxon>Eukaryota</taxon>
        <taxon>Fungi</taxon>
        <taxon>Fungi incertae sedis</taxon>
        <taxon>Mucoromycota</taxon>
        <taxon>Mortierellomycotina</taxon>
        <taxon>Mortierellomycetes</taxon>
        <taxon>Mortierellales</taxon>
        <taxon>Mortierellaceae</taxon>
        <taxon>Mortierella</taxon>
    </lineage>
</organism>
<keyword evidence="11" id="KW-1185">Reference proteome</keyword>
<evidence type="ECO:0000256" key="6">
    <source>
        <dbReference type="ARBA" id="ARBA00023136"/>
    </source>
</evidence>
<dbReference type="GO" id="GO:0140359">
    <property type="term" value="F:ABC-type transporter activity"/>
    <property type="evidence" value="ECO:0007669"/>
    <property type="project" value="InterPro"/>
</dbReference>
<feature type="transmembrane region" description="Helical" evidence="8">
    <location>
        <begin position="57"/>
        <end position="74"/>
    </location>
</feature>
<comment type="caution">
    <text evidence="10">The sequence shown here is derived from an EMBL/GenBank/DDBJ whole genome shotgun (WGS) entry which is preliminary data.</text>
</comment>
<evidence type="ECO:0000259" key="9">
    <source>
        <dbReference type="PROSITE" id="PS50929"/>
    </source>
</evidence>
<dbReference type="PANTHER" id="PTHR24223">
    <property type="entry name" value="ATP-BINDING CASSETTE SUB-FAMILY C"/>
    <property type="match status" value="1"/>
</dbReference>
<dbReference type="Pfam" id="PF00664">
    <property type="entry name" value="ABC_membrane"/>
    <property type="match status" value="1"/>
</dbReference>
<dbReference type="PROSITE" id="PS50929">
    <property type="entry name" value="ABC_TM1F"/>
    <property type="match status" value="1"/>
</dbReference>
<evidence type="ECO:0000256" key="5">
    <source>
        <dbReference type="ARBA" id="ARBA00022989"/>
    </source>
</evidence>
<feature type="region of interest" description="Disordered" evidence="7">
    <location>
        <begin position="437"/>
        <end position="459"/>
    </location>
</feature>
<evidence type="ECO:0000256" key="8">
    <source>
        <dbReference type="SAM" id="Phobius"/>
    </source>
</evidence>
<dbReference type="Gene3D" id="3.40.50.300">
    <property type="entry name" value="P-loop containing nucleotide triphosphate hydrolases"/>
    <property type="match status" value="1"/>
</dbReference>
<feature type="transmembrane region" description="Helical" evidence="8">
    <location>
        <begin position="25"/>
        <end position="45"/>
    </location>
</feature>
<dbReference type="SUPFAM" id="SSF90123">
    <property type="entry name" value="ABC transporter transmembrane region"/>
    <property type="match status" value="1"/>
</dbReference>
<name>A0A9P6U5Z4_9FUNG</name>
<evidence type="ECO:0000256" key="3">
    <source>
        <dbReference type="ARBA" id="ARBA00022741"/>
    </source>
</evidence>
<accession>A0A9P6U5Z4</accession>
<keyword evidence="3" id="KW-0547">Nucleotide-binding</keyword>